<feature type="domain" description="Protein kinase" evidence="17">
    <location>
        <begin position="1352"/>
        <end position="1640"/>
    </location>
</feature>
<evidence type="ECO:0000256" key="8">
    <source>
        <dbReference type="ARBA" id="ARBA00022777"/>
    </source>
</evidence>
<evidence type="ECO:0000256" key="16">
    <source>
        <dbReference type="SAM" id="Phobius"/>
    </source>
</evidence>
<dbReference type="Proteomes" id="UP000694930">
    <property type="component" value="Chromosome 2"/>
</dbReference>
<dbReference type="InterPro" id="IPR003609">
    <property type="entry name" value="Pan_app"/>
</dbReference>
<dbReference type="PROSITE" id="PS00107">
    <property type="entry name" value="PROTEIN_KINASE_ATP"/>
    <property type="match status" value="1"/>
</dbReference>
<dbReference type="PANTHER" id="PTHR27002:SF1082">
    <property type="entry name" value="OS06G0693000 PROTEIN"/>
    <property type="match status" value="1"/>
</dbReference>
<evidence type="ECO:0000256" key="15">
    <source>
        <dbReference type="SAM" id="MobiDB-lite"/>
    </source>
</evidence>
<dbReference type="InterPro" id="IPR036426">
    <property type="entry name" value="Bulb-type_lectin_dom_sf"/>
</dbReference>
<evidence type="ECO:0000256" key="11">
    <source>
        <dbReference type="ARBA" id="ARBA00023136"/>
    </source>
</evidence>
<dbReference type="InterPro" id="IPR001480">
    <property type="entry name" value="Bulb-type_lectin_dom"/>
</dbReference>
<dbReference type="Gene3D" id="1.10.510.10">
    <property type="entry name" value="Transferase(Phosphotransferase) domain 1"/>
    <property type="match status" value="2"/>
</dbReference>
<accession>A0ABM1V2P3</accession>
<feature type="transmembrane region" description="Helical" evidence="16">
    <location>
        <begin position="432"/>
        <end position="457"/>
    </location>
</feature>
<dbReference type="PROSITE" id="PS50927">
    <property type="entry name" value="BULB_LECTIN"/>
    <property type="match status" value="2"/>
</dbReference>
<dbReference type="PANTHER" id="PTHR27002">
    <property type="entry name" value="RECEPTOR-LIKE SERINE/THREONINE-PROTEIN KINASE SD1-8"/>
    <property type="match status" value="1"/>
</dbReference>
<keyword evidence="20" id="KW-1185">Reference proteome</keyword>
<keyword evidence="9 14" id="KW-0067">ATP-binding</keyword>
<dbReference type="GeneID" id="107010336"/>
<keyword evidence="13" id="KW-0325">Glycoprotein</keyword>
<evidence type="ECO:0000256" key="1">
    <source>
        <dbReference type="ARBA" id="ARBA00004251"/>
    </source>
</evidence>
<evidence type="ECO:0000313" key="20">
    <source>
        <dbReference type="Proteomes" id="UP000694930"/>
    </source>
</evidence>
<dbReference type="InterPro" id="IPR000719">
    <property type="entry name" value="Prot_kinase_dom"/>
</dbReference>
<feature type="domain" description="Bulb-type lectin" evidence="18">
    <location>
        <begin position="866"/>
        <end position="986"/>
    </location>
</feature>
<dbReference type="SMART" id="SM00108">
    <property type="entry name" value="B_lectin"/>
    <property type="match status" value="2"/>
</dbReference>
<dbReference type="Pfam" id="PF07714">
    <property type="entry name" value="PK_Tyr_Ser-Thr"/>
    <property type="match status" value="2"/>
</dbReference>
<evidence type="ECO:0000256" key="5">
    <source>
        <dbReference type="ARBA" id="ARBA00022692"/>
    </source>
</evidence>
<evidence type="ECO:0000256" key="13">
    <source>
        <dbReference type="ARBA" id="ARBA00023180"/>
    </source>
</evidence>
<feature type="transmembrane region" description="Helical" evidence="16">
    <location>
        <begin position="848"/>
        <end position="866"/>
    </location>
</feature>
<feature type="domain" description="Bulb-type lectin" evidence="18">
    <location>
        <begin position="25"/>
        <end position="145"/>
    </location>
</feature>
<evidence type="ECO:0000259" key="18">
    <source>
        <dbReference type="PROSITE" id="PS50927"/>
    </source>
</evidence>
<dbReference type="PROSITE" id="PS50948">
    <property type="entry name" value="PAN"/>
    <property type="match status" value="2"/>
</dbReference>
<feature type="compositionally biased region" description="Polar residues" evidence="15">
    <location>
        <begin position="797"/>
        <end position="812"/>
    </location>
</feature>
<evidence type="ECO:0000256" key="12">
    <source>
        <dbReference type="ARBA" id="ARBA00023157"/>
    </source>
</evidence>
<keyword evidence="10 16" id="KW-1133">Transmembrane helix</keyword>
<feature type="domain" description="Apple" evidence="19">
    <location>
        <begin position="329"/>
        <end position="420"/>
    </location>
</feature>
<feature type="domain" description="Protein kinase" evidence="17">
    <location>
        <begin position="510"/>
        <end position="798"/>
    </location>
</feature>
<dbReference type="CDD" id="cd00028">
    <property type="entry name" value="B_lectin"/>
    <property type="match status" value="2"/>
</dbReference>
<dbReference type="Pfam" id="PF00954">
    <property type="entry name" value="S_locus_glycop"/>
    <property type="match status" value="2"/>
</dbReference>
<evidence type="ECO:0000313" key="21">
    <source>
        <dbReference type="RefSeq" id="XP_027770011.1"/>
    </source>
</evidence>
<dbReference type="Pfam" id="PF01453">
    <property type="entry name" value="B_lectin"/>
    <property type="match status" value="2"/>
</dbReference>
<dbReference type="RefSeq" id="XP_027770011.1">
    <property type="nucleotide sequence ID" value="XM_027914210.1"/>
</dbReference>
<name>A0ABM1V2P3_SOLPN</name>
<comment type="subcellular location">
    <subcellularLocation>
        <location evidence="1">Cell membrane</location>
        <topology evidence="1">Single-pass type I membrane protein</topology>
    </subcellularLocation>
</comment>
<keyword evidence="3" id="KW-0723">Serine/threonine-protein kinase</keyword>
<feature type="transmembrane region" description="Helical" evidence="16">
    <location>
        <begin position="1277"/>
        <end position="1299"/>
    </location>
</feature>
<dbReference type="SUPFAM" id="SSF56112">
    <property type="entry name" value="Protein kinase-like (PK-like)"/>
    <property type="match status" value="2"/>
</dbReference>
<dbReference type="InterPro" id="IPR021820">
    <property type="entry name" value="S-locus_recpt_kinase_C"/>
</dbReference>
<dbReference type="SMART" id="SM00220">
    <property type="entry name" value="S_TKc"/>
    <property type="match status" value="2"/>
</dbReference>
<keyword evidence="5 16" id="KW-0812">Transmembrane</keyword>
<keyword evidence="12" id="KW-1015">Disulfide bond</keyword>
<feature type="binding site" evidence="14">
    <location>
        <position position="1380"/>
    </location>
    <ligand>
        <name>ATP</name>
        <dbReference type="ChEBI" id="CHEBI:30616"/>
    </ligand>
</feature>
<organism evidence="20 21">
    <name type="scientific">Solanum pennellii</name>
    <name type="common">Tomato</name>
    <name type="synonym">Lycopersicon pennellii</name>
    <dbReference type="NCBI Taxonomy" id="28526"/>
    <lineage>
        <taxon>Eukaryota</taxon>
        <taxon>Viridiplantae</taxon>
        <taxon>Streptophyta</taxon>
        <taxon>Embryophyta</taxon>
        <taxon>Tracheophyta</taxon>
        <taxon>Spermatophyta</taxon>
        <taxon>Magnoliopsida</taxon>
        <taxon>eudicotyledons</taxon>
        <taxon>Gunneridae</taxon>
        <taxon>Pentapetalae</taxon>
        <taxon>asterids</taxon>
        <taxon>lamiids</taxon>
        <taxon>Solanales</taxon>
        <taxon>Solanaceae</taxon>
        <taxon>Solanoideae</taxon>
        <taxon>Solaneae</taxon>
        <taxon>Solanum</taxon>
        <taxon>Solanum subgen. Lycopersicon</taxon>
    </lineage>
</organism>
<feature type="domain" description="Apple" evidence="19">
    <location>
        <begin position="1188"/>
        <end position="1261"/>
    </location>
</feature>
<protein>
    <submittedName>
        <fullName evidence="21">Uncharacterized protein LOC107010336</fullName>
    </submittedName>
</protein>
<feature type="region of interest" description="Disordered" evidence="15">
    <location>
        <begin position="791"/>
        <end position="812"/>
    </location>
</feature>
<evidence type="ECO:0000256" key="7">
    <source>
        <dbReference type="ARBA" id="ARBA00022741"/>
    </source>
</evidence>
<evidence type="ECO:0000259" key="17">
    <source>
        <dbReference type="PROSITE" id="PS50011"/>
    </source>
</evidence>
<dbReference type="PROSITE" id="PS50011">
    <property type="entry name" value="PROTEIN_KINASE_DOM"/>
    <property type="match status" value="2"/>
</dbReference>
<dbReference type="CDD" id="cd01098">
    <property type="entry name" value="PAN_AP_plant"/>
    <property type="match status" value="2"/>
</dbReference>
<dbReference type="SUPFAM" id="SSF51110">
    <property type="entry name" value="alpha-D-mannose-specific plant lectins"/>
    <property type="match status" value="2"/>
</dbReference>
<keyword evidence="6" id="KW-0732">Signal</keyword>
<gene>
    <name evidence="21" type="primary">LOC107010336</name>
</gene>
<evidence type="ECO:0000256" key="14">
    <source>
        <dbReference type="PROSITE-ProRule" id="PRU10141"/>
    </source>
</evidence>
<sequence length="1669" mass="189357">MKISTREILLFPVVLVLFISISTASGIISTNKFLRDSETLVSNDKRFIFGFFSLENSTNRYVGVMFNVQPPTVVWVANRERPLQDSRGRVTISDDGNLVILNSQNRSIWSSNISQAVRNSTAQLLDTGNLILNDSSNGRVLWESFKDPSDCFLQTMKIGVDVSTNTTNLLKSWISPSDPSVGSFSAGIQPETVPQISIWKNGKPHWRSGPWNKQVFIGVPDMTSFYLNGFDLVNDNKGTVYLTYLYANQVELTFFTLNSTGFLQQKYMDPSKNDWEVTWEFPATECDFYGKCGPFGSCDPTSSPICSCLEGFKPTNEEEWRKGNWTRGCNRKSMLESERNSSNLEQGKQDWFLKLQSMKVPDSAIWVPFVDEDCVNGCLRNTSCIAYSYYTGIGCMHWEGNLLDVQKFSMGGVDLFLRLSYSERDQKREYKVIIAIIVPVGSIILAIFGYISCKYVAKRRGWKRMSKIFLSESSPNYYKEDKITEDINQAKLEELLVYNFDILANATENFHLSSKLGQGGFGPVYKGKLPDGQEIAVKRLSQSSGQGLQEFMNEVVVISKLQHRNLVRLFGCCIERGEKMLVYEYMPKRSLDAYLFGSQQQEEEFLDWSKRVIIIEGIGRGLLYLHRDSRLRIIHRDLKASNILLDEYLNPKISDFGMARIFAGNQDQANTSRVVGTYGYMAPEYAMEGRFSEKSDVYSFGVLLLEIISGRRNTSFHQDDGALSLLAWAWKCWIGNKIVELVDPKITELHLEKEIVRCVQVGLLCVQEYAEDRPNVSTILSMLTSEIDKLPSPKQPAFTTRPSFSKKGTSKSQGSVNNVTVTIMEGRSETNILQTATEMKLSLSCKKILLCCAFLVLFFLITNASSDSISINEFLQDSETLISNNKTFKLGFFSPENSANRYVGIMFNMKSQSVIWVANRDQPLQDSSGRVTISEDGNLVILNGQGKSVWSSNISPAVTNSTAQLLDTGNLVLKDNSSERVLWESFSDLSDSYLQNMKLGTDKSTNSTNLLKSWRSPVDPSDGSFSAGIQTETVPQIFIWKNGLPHWRSGPWDKQVFIGVPNMTSFYFSGFELVNDNMGTTYFYYSYYQGDDIIYLVLNSTGFLQQKYLYARKNEWEVTWATPSNECDFYRKCGPFGSCDSESSPICSCLQGFKPKNQEEWVKGNWTNGCIRKTVLEKERNNSNIEQGKQDWFLKLQSMKVPDYPIWVPSAKEDCESDCFRNFSCIAYSYFRGIGCMHWEGSLIDSQKFSKGGADLFIRLAYTEQEQKKSNKVAIRIIVPIICSIVIAILGYISSKLLAKHRGRKRKRELLSKNLFPSYYKLSLARDDINRVKFEDLPIYSFDMLANATDNFHLSSKLGQGGFGSVYKGKLPEGQEIAVKRLSQSSGQGQEEFMNEVVVISELQHRNLVRLLGCCIERGEKMLVYEYMPKRSLDAYLFGAHSEEEYFLDWRKRVVIIEGIGRGLLYLHRDSRLRIIHRDLKASNILLDESLNPKISDFGMARIIAGNQDQANTIRVVGTYGYMAPEYAMTGRFSEKSDVYSFGVLLLEIISGRRNTSFYQEDGALSLLAWAWKLWNENKIVELVDPKIIELQLKKEIHRCVHVGLLCVQEYAEDRPNVSTVLSMLTREIDDLPSPKQPAFTTRPTPSKKGSSRIQVSVNDVSITIMEAR</sequence>
<dbReference type="Pfam" id="PF08276">
    <property type="entry name" value="PAN_2"/>
    <property type="match status" value="2"/>
</dbReference>
<proteinExistence type="predicted"/>
<dbReference type="InterPro" id="IPR001245">
    <property type="entry name" value="Ser-Thr/Tyr_kinase_cat_dom"/>
</dbReference>
<reference evidence="21" key="2">
    <citation type="submission" date="2025-08" db="UniProtKB">
        <authorList>
            <consortium name="RefSeq"/>
        </authorList>
    </citation>
    <scope>IDENTIFICATION</scope>
</reference>
<keyword evidence="8" id="KW-0418">Kinase</keyword>
<evidence type="ECO:0000256" key="2">
    <source>
        <dbReference type="ARBA" id="ARBA00022475"/>
    </source>
</evidence>
<dbReference type="Pfam" id="PF11883">
    <property type="entry name" value="DUF3403"/>
    <property type="match status" value="2"/>
</dbReference>
<feature type="region of interest" description="Disordered" evidence="15">
    <location>
        <begin position="1632"/>
        <end position="1652"/>
    </location>
</feature>
<evidence type="ECO:0000256" key="3">
    <source>
        <dbReference type="ARBA" id="ARBA00022527"/>
    </source>
</evidence>
<dbReference type="InterPro" id="IPR017441">
    <property type="entry name" value="Protein_kinase_ATP_BS"/>
</dbReference>
<dbReference type="SMART" id="SM00473">
    <property type="entry name" value="PAN_AP"/>
    <property type="match status" value="2"/>
</dbReference>
<keyword evidence="2" id="KW-1003">Cell membrane</keyword>
<keyword evidence="4" id="KW-0808">Transferase</keyword>
<keyword evidence="7 14" id="KW-0547">Nucleotide-binding</keyword>
<keyword evidence="11 16" id="KW-0472">Membrane</keyword>
<evidence type="ECO:0000256" key="9">
    <source>
        <dbReference type="ARBA" id="ARBA00022840"/>
    </source>
</evidence>
<evidence type="ECO:0000256" key="10">
    <source>
        <dbReference type="ARBA" id="ARBA00022989"/>
    </source>
</evidence>
<dbReference type="CDD" id="cd14066">
    <property type="entry name" value="STKc_IRAK"/>
    <property type="match status" value="2"/>
</dbReference>
<reference evidence="20" key="1">
    <citation type="journal article" date="2014" name="Nat. Genet.">
        <title>The genome of the stress-tolerant wild tomato species Solanum pennellii.</title>
        <authorList>
            <person name="Bolger A."/>
            <person name="Scossa F."/>
            <person name="Bolger M.E."/>
            <person name="Lanz C."/>
            <person name="Maumus F."/>
            <person name="Tohge T."/>
            <person name="Quesneville H."/>
            <person name="Alseekh S."/>
            <person name="Sorensen I."/>
            <person name="Lichtenstein G."/>
            <person name="Fich E.A."/>
            <person name="Conte M."/>
            <person name="Keller H."/>
            <person name="Schneeberger K."/>
            <person name="Schwacke R."/>
            <person name="Ofner I."/>
            <person name="Vrebalov J."/>
            <person name="Xu Y."/>
            <person name="Osorio S."/>
            <person name="Aflitos S.A."/>
            <person name="Schijlen E."/>
            <person name="Jimenez-Gomez J.M."/>
            <person name="Ryngajllo M."/>
            <person name="Kimura S."/>
            <person name="Kumar R."/>
            <person name="Koenig D."/>
            <person name="Headland L.R."/>
            <person name="Maloof J.N."/>
            <person name="Sinha N."/>
            <person name="van Ham R.C."/>
            <person name="Lankhorst R.K."/>
            <person name="Mao L."/>
            <person name="Vogel A."/>
            <person name="Arsova B."/>
            <person name="Panstruga R."/>
            <person name="Fei Z."/>
            <person name="Rose J.K."/>
            <person name="Zamir D."/>
            <person name="Carrari F."/>
            <person name="Giovannoni J.J."/>
            <person name="Weigel D."/>
            <person name="Usadel B."/>
            <person name="Fernie A.R."/>
        </authorList>
    </citation>
    <scope>NUCLEOTIDE SEQUENCE [LARGE SCALE GENOMIC DNA]</scope>
    <source>
        <strain evidence="20">cv. LA0716</strain>
    </source>
</reference>
<dbReference type="PROSITE" id="PS00108">
    <property type="entry name" value="PROTEIN_KINASE_ST"/>
    <property type="match status" value="2"/>
</dbReference>
<dbReference type="InterPro" id="IPR008271">
    <property type="entry name" value="Ser/Thr_kinase_AS"/>
</dbReference>
<feature type="compositionally biased region" description="Polar residues" evidence="15">
    <location>
        <begin position="1639"/>
        <end position="1652"/>
    </location>
</feature>
<evidence type="ECO:0000259" key="19">
    <source>
        <dbReference type="PROSITE" id="PS50948"/>
    </source>
</evidence>
<dbReference type="Gene3D" id="2.90.10.10">
    <property type="entry name" value="Bulb-type lectin domain"/>
    <property type="match status" value="2"/>
</dbReference>
<dbReference type="CDD" id="cd00054">
    <property type="entry name" value="EGF_CA"/>
    <property type="match status" value="1"/>
</dbReference>
<evidence type="ECO:0000256" key="6">
    <source>
        <dbReference type="ARBA" id="ARBA00022729"/>
    </source>
</evidence>
<dbReference type="InterPro" id="IPR000858">
    <property type="entry name" value="S_locus_glycoprot_dom"/>
</dbReference>
<dbReference type="Gene3D" id="3.30.200.20">
    <property type="entry name" value="Phosphorylase Kinase, domain 1"/>
    <property type="match status" value="2"/>
</dbReference>
<evidence type="ECO:0000256" key="4">
    <source>
        <dbReference type="ARBA" id="ARBA00022679"/>
    </source>
</evidence>
<dbReference type="InterPro" id="IPR011009">
    <property type="entry name" value="Kinase-like_dom_sf"/>
</dbReference>